<name>A0A3B0IV81_9RICK</name>
<proteinExistence type="predicted"/>
<gene>
    <name evidence="1" type="ORF">WBAD_0006</name>
</gene>
<reference evidence="1" key="1">
    <citation type="submission" date="2018-04" db="EMBL/GenBank/DDBJ databases">
        <authorList>
            <person name="Go L.Y."/>
            <person name="Mitchell J.A."/>
        </authorList>
    </citation>
    <scope>NUCLEOTIDE SEQUENCE</scope>
    <source>
        <strain evidence="1">WBAD</strain>
    </source>
</reference>
<sequence length="219" mass="24630">MVDTLKLQLKDIDNFNSSGDSFDVKLKNGAGCSFDKNNLKCSYNTQRFNEQIEIENIELKSSKKEANRETNKTFDSKVTGDTKVTYNVEYPNSKSGTSGSLNATIAFQGEDNNVVSKESTVSMKGLDDNLEEGDDKFYFFDGIKAQAIIEAEEESLKIDNRGAANSDIGSKLEIESVYQTSKEIDPESKSGTFEYDNTYQVRYYTEPYNDDHNLEINVL</sequence>
<evidence type="ECO:0000313" key="1">
    <source>
        <dbReference type="EMBL" id="SPP32688.1"/>
    </source>
</evidence>
<dbReference type="AlphaFoldDB" id="A0A3B0IV81"/>
<organism evidence="1">
    <name type="scientific">Wolbachia endosymbiont of Aleurodicus dispersus</name>
    <dbReference type="NCBI Taxonomy" id="1288877"/>
    <lineage>
        <taxon>Bacteria</taxon>
        <taxon>Pseudomonadati</taxon>
        <taxon>Pseudomonadota</taxon>
        <taxon>Alphaproteobacteria</taxon>
        <taxon>Rickettsiales</taxon>
        <taxon>Anaplasmataceae</taxon>
        <taxon>Wolbachieae</taxon>
        <taxon>Wolbachia</taxon>
    </lineage>
</organism>
<accession>A0A3B0IV81</accession>
<dbReference type="EMBL" id="OUNE01000003">
    <property type="protein sequence ID" value="SPP32688.1"/>
    <property type="molecule type" value="Genomic_DNA"/>
</dbReference>
<protein>
    <submittedName>
        <fullName evidence="1">Uncharacterized protein</fullName>
    </submittedName>
</protein>